<feature type="domain" description="Orn/Lys/Arg decarboxylases family 1 pyridoxal-P attachment site" evidence="6">
    <location>
        <begin position="5"/>
        <end position="249"/>
    </location>
</feature>
<sequence>MLIDKLDLYLNENYYPFHMPGSKRSDLLRSDLAYKRDLTEIENFDNLNDPKSIFVEMQDKIAELYKVRKSIISTNGSTSGILSAIRALTRKNKNILIQRSSHKSVFNACELNELRTSYVNIKTNSNLAIKDIDYDDLIYKLSLKDYAALVITSPSYEGYRLDLERIYKLCKKLNVKLLVDMAHGSHLLLDGTYKNTFDVAITSFHKNLSALTPGAAVLINDLELYDEIKRNMAIFQTSSPSYLILQSIDEMLDKFSSFYGLYAKLTKMLDKLYELKLENLYLIDDKHKDKSKILISTKNTNISGEELQKLLRKEKIEIEMSYPDYALLIATIFDSKEAFDRLALALLKIDKKLSKQEEKLEFFFNEANKKYEVYEALNYKRERVKLRDSLGRLAADFIYAYPPGIPIIVPGEIIDEKVLSNIYYFLKNKINVNIKEDFIHCIIDK</sequence>
<organism evidence="8 9">
    <name type="scientific">Anaerococcus tetradius</name>
    <dbReference type="NCBI Taxonomy" id="33036"/>
    <lineage>
        <taxon>Bacteria</taxon>
        <taxon>Bacillati</taxon>
        <taxon>Bacillota</taxon>
        <taxon>Tissierellia</taxon>
        <taxon>Tissierellales</taxon>
        <taxon>Peptoniphilaceae</taxon>
        <taxon>Anaerococcus</taxon>
    </lineage>
</organism>
<dbReference type="Gene3D" id="3.90.100.10">
    <property type="entry name" value="Orn/Lys/Arg decarboxylase, C-terminal domain"/>
    <property type="match status" value="1"/>
</dbReference>
<dbReference type="AlphaFoldDB" id="A0A133KE45"/>
<dbReference type="InterPro" id="IPR052357">
    <property type="entry name" value="Orn_Lys_Arg_decarboxylase-I"/>
</dbReference>
<accession>A0A133KE45</accession>
<evidence type="ECO:0000259" key="7">
    <source>
        <dbReference type="Pfam" id="PF03711"/>
    </source>
</evidence>
<name>A0A133KE45_9FIRM</name>
<dbReference type="EMBL" id="LRPM01000046">
    <property type="protein sequence ID" value="KWZ77734.1"/>
    <property type="molecule type" value="Genomic_DNA"/>
</dbReference>
<evidence type="ECO:0000259" key="6">
    <source>
        <dbReference type="Pfam" id="PF01276"/>
    </source>
</evidence>
<comment type="cofactor">
    <cofactor evidence="1">
        <name>pyridoxal 5'-phosphate</name>
        <dbReference type="ChEBI" id="CHEBI:597326"/>
    </cofactor>
</comment>
<proteinExistence type="inferred from homology"/>
<dbReference type="OrthoDB" id="9815233at2"/>
<dbReference type="RefSeq" id="WP_060929511.1">
    <property type="nucleotide sequence ID" value="NZ_KQ955281.1"/>
</dbReference>
<dbReference type="Gene3D" id="3.40.640.10">
    <property type="entry name" value="Type I PLP-dependent aspartate aminotransferase-like (Major domain)"/>
    <property type="match status" value="1"/>
</dbReference>
<dbReference type="InterPro" id="IPR008286">
    <property type="entry name" value="Prn/Lys/Arg_de-COase_C"/>
</dbReference>
<evidence type="ECO:0000256" key="2">
    <source>
        <dbReference type="ARBA" id="ARBA00010671"/>
    </source>
</evidence>
<comment type="caution">
    <text evidence="8">The sequence shown here is derived from an EMBL/GenBank/DDBJ whole genome shotgun (WGS) entry which is preliminary data.</text>
</comment>
<dbReference type="Pfam" id="PF03711">
    <property type="entry name" value="OKR_DC_1_C"/>
    <property type="match status" value="1"/>
</dbReference>
<protein>
    <submittedName>
        <fullName evidence="8">Orn/Lys/Arg decarboxylase, major domain protein</fullName>
    </submittedName>
</protein>
<dbReference type="Proteomes" id="UP000070383">
    <property type="component" value="Unassembled WGS sequence"/>
</dbReference>
<feature type="domain" description="Orn/Lys/Arg decarboxylase C-terminal" evidence="7">
    <location>
        <begin position="367"/>
        <end position="426"/>
    </location>
</feature>
<evidence type="ECO:0000256" key="1">
    <source>
        <dbReference type="ARBA" id="ARBA00001933"/>
    </source>
</evidence>
<dbReference type="GO" id="GO:0016831">
    <property type="term" value="F:carboxy-lyase activity"/>
    <property type="evidence" value="ECO:0007669"/>
    <property type="project" value="UniProtKB-KW"/>
</dbReference>
<dbReference type="PATRIC" id="fig|33036.3.peg.1194"/>
<keyword evidence="9" id="KW-1185">Reference proteome</keyword>
<dbReference type="InterPro" id="IPR000310">
    <property type="entry name" value="Orn/Lys/Arg_deCO2ase_major_dom"/>
</dbReference>
<keyword evidence="3" id="KW-0210">Decarboxylase</keyword>
<comment type="similarity">
    <text evidence="2">Belongs to the Orn/Lys/Arg decarboxylase class-I family.</text>
</comment>
<dbReference type="PANTHER" id="PTHR43277">
    <property type="entry name" value="ARGININE DECARBOXYLASE"/>
    <property type="match status" value="1"/>
</dbReference>
<dbReference type="InterPro" id="IPR015424">
    <property type="entry name" value="PyrdxlP-dep_Trfase"/>
</dbReference>
<reference evidence="9" key="1">
    <citation type="submission" date="2016-01" db="EMBL/GenBank/DDBJ databases">
        <authorList>
            <person name="Mitreva M."/>
            <person name="Pepin K.H."/>
            <person name="Mihindukulasuriya K.A."/>
            <person name="Fulton R."/>
            <person name="Fronick C."/>
            <person name="O'Laughlin M."/>
            <person name="Miner T."/>
            <person name="Herter B."/>
            <person name="Rosa B.A."/>
            <person name="Cordes M."/>
            <person name="Tomlinson C."/>
            <person name="Wollam A."/>
            <person name="Palsikar V.B."/>
            <person name="Mardis E.R."/>
            <person name="Wilson R.K."/>
        </authorList>
    </citation>
    <scope>NUCLEOTIDE SEQUENCE [LARGE SCALE GENOMIC DNA]</scope>
    <source>
        <strain evidence="9">MJR8151</strain>
    </source>
</reference>
<keyword evidence="5" id="KW-0456">Lyase</keyword>
<gene>
    <name evidence="8" type="ORF">HMPREF3200_01205</name>
</gene>
<evidence type="ECO:0000256" key="3">
    <source>
        <dbReference type="ARBA" id="ARBA00022793"/>
    </source>
</evidence>
<dbReference type="STRING" id="33036.HMPREF3200_01205"/>
<evidence type="ECO:0000256" key="4">
    <source>
        <dbReference type="ARBA" id="ARBA00022898"/>
    </source>
</evidence>
<dbReference type="Pfam" id="PF01276">
    <property type="entry name" value="OKR_DC_1"/>
    <property type="match status" value="1"/>
</dbReference>
<dbReference type="PANTHER" id="PTHR43277:SF4">
    <property type="entry name" value="ARGININE DECARBOXYLASE"/>
    <property type="match status" value="1"/>
</dbReference>
<dbReference type="InterPro" id="IPR015421">
    <property type="entry name" value="PyrdxlP-dep_Trfase_major"/>
</dbReference>
<keyword evidence="4" id="KW-0663">Pyridoxal phosphate</keyword>
<evidence type="ECO:0000256" key="5">
    <source>
        <dbReference type="ARBA" id="ARBA00023239"/>
    </source>
</evidence>
<evidence type="ECO:0000313" key="9">
    <source>
        <dbReference type="Proteomes" id="UP000070383"/>
    </source>
</evidence>
<evidence type="ECO:0000313" key="8">
    <source>
        <dbReference type="EMBL" id="KWZ77734.1"/>
    </source>
</evidence>
<dbReference type="SUPFAM" id="SSF53383">
    <property type="entry name" value="PLP-dependent transferases"/>
    <property type="match status" value="1"/>
</dbReference>